<dbReference type="Proteomes" id="UP000607653">
    <property type="component" value="Unassembled WGS sequence"/>
</dbReference>
<keyword evidence="1" id="KW-1133">Transmembrane helix</keyword>
<evidence type="ECO:0000313" key="3">
    <source>
        <dbReference type="Proteomes" id="UP000607653"/>
    </source>
</evidence>
<feature type="transmembrane region" description="Helical" evidence="1">
    <location>
        <begin position="12"/>
        <end position="32"/>
    </location>
</feature>
<keyword evidence="1" id="KW-0472">Membrane</keyword>
<organism evidence="2 3">
    <name type="scientific">Nelumbo nucifera</name>
    <name type="common">Sacred lotus</name>
    <dbReference type="NCBI Taxonomy" id="4432"/>
    <lineage>
        <taxon>Eukaryota</taxon>
        <taxon>Viridiplantae</taxon>
        <taxon>Streptophyta</taxon>
        <taxon>Embryophyta</taxon>
        <taxon>Tracheophyta</taxon>
        <taxon>Spermatophyta</taxon>
        <taxon>Magnoliopsida</taxon>
        <taxon>Proteales</taxon>
        <taxon>Nelumbonaceae</taxon>
        <taxon>Nelumbo</taxon>
    </lineage>
</organism>
<sequence>MEIKTQQNKKKGIMKQCTFIFISNFTLFYLIAVQSKIRNEAEKNSKQN</sequence>
<dbReference type="EMBL" id="DUZY01000001">
    <property type="protein sequence ID" value="DAD22895.1"/>
    <property type="molecule type" value="Genomic_DNA"/>
</dbReference>
<protein>
    <submittedName>
        <fullName evidence="2">Uncharacterized protein</fullName>
    </submittedName>
</protein>
<evidence type="ECO:0000256" key="1">
    <source>
        <dbReference type="SAM" id="Phobius"/>
    </source>
</evidence>
<keyword evidence="1" id="KW-0812">Transmembrane</keyword>
<name>A0A822XVU7_NELNU</name>
<comment type="caution">
    <text evidence="2">The sequence shown here is derived from an EMBL/GenBank/DDBJ whole genome shotgun (WGS) entry which is preliminary data.</text>
</comment>
<keyword evidence="3" id="KW-1185">Reference proteome</keyword>
<accession>A0A822XVU7</accession>
<dbReference type="AlphaFoldDB" id="A0A822XVU7"/>
<gene>
    <name evidence="2" type="ORF">HUJ06_024358</name>
</gene>
<reference evidence="2 3" key="1">
    <citation type="journal article" date="2020" name="Mol. Biol. Evol.">
        <title>Distinct Expression and Methylation Patterns for Genes with Different Fates following a Single Whole-Genome Duplication in Flowering Plants.</title>
        <authorList>
            <person name="Shi T."/>
            <person name="Rahmani R.S."/>
            <person name="Gugger P.F."/>
            <person name="Wang M."/>
            <person name="Li H."/>
            <person name="Zhang Y."/>
            <person name="Li Z."/>
            <person name="Wang Q."/>
            <person name="Van de Peer Y."/>
            <person name="Marchal K."/>
            <person name="Chen J."/>
        </authorList>
    </citation>
    <scope>NUCLEOTIDE SEQUENCE [LARGE SCALE GENOMIC DNA]</scope>
    <source>
        <tissue evidence="2">Leaf</tissue>
    </source>
</reference>
<proteinExistence type="predicted"/>
<evidence type="ECO:0000313" key="2">
    <source>
        <dbReference type="EMBL" id="DAD22895.1"/>
    </source>
</evidence>